<dbReference type="EMBL" id="FR823450">
    <property type="protein sequence ID" value="CBZ42212.1"/>
    <property type="molecule type" value="Genomic_DNA"/>
</dbReference>
<keyword evidence="2" id="KW-1185">Reference proteome</keyword>
<dbReference type="GeneID" id="40100062"/>
<name>G0LWM0_9CAUD</name>
<reference evidence="2" key="1">
    <citation type="journal article" date="2011" name="J. Virol.">
        <title>Campylobacter jejuni group III phage CP81 contains many T4-like genes without belonging to the T4-type phage group: implications for the evolution of T4 phages.</title>
        <authorList>
            <person name="Hammerl J.A."/>
            <person name="Jackel C."/>
            <person name="Reetz J."/>
            <person name="Beck S."/>
            <person name="Alter T."/>
            <person name="Lurz R."/>
            <person name="Barretto C."/>
            <person name="Brussow H."/>
            <person name="Hertwig S."/>
        </authorList>
    </citation>
    <scope>NUCLEOTIDE SEQUENCE [LARGE SCALE GENOMIC DNA]</scope>
</reference>
<protein>
    <submittedName>
        <fullName evidence="1">Uncharacterized protein</fullName>
    </submittedName>
</protein>
<sequence length="36" mass="4486">MYLIEEYFKYKDYSIRYTGTDFLDSNYIKQIGFFNV</sequence>
<dbReference type="RefSeq" id="YP_009623271.1">
    <property type="nucleotide sequence ID" value="NC_042112.1"/>
</dbReference>
<organism evidence="1 2">
    <name type="scientific">Campylobacter phage CP81</name>
    <dbReference type="NCBI Taxonomy" id="2927008"/>
    <lineage>
        <taxon>Viruses</taxon>
        <taxon>Duplodnaviria</taxon>
        <taxon>Heunggongvirae</taxon>
        <taxon>Uroviricota</taxon>
        <taxon>Caudoviricetes</taxon>
        <taxon>Connertonviridae</taxon>
        <taxon>Fletchervirus</taxon>
        <taxon>Fletchervirus CP81</taxon>
    </lineage>
</organism>
<evidence type="ECO:0000313" key="1">
    <source>
        <dbReference type="EMBL" id="CBZ42212.1"/>
    </source>
</evidence>
<dbReference type="Proteomes" id="UP000008182">
    <property type="component" value="Segment"/>
</dbReference>
<proteinExistence type="predicted"/>
<accession>G0LWM0</accession>
<evidence type="ECO:0000313" key="2">
    <source>
        <dbReference type="Proteomes" id="UP000008182"/>
    </source>
</evidence>